<name>A0A8T4IF85_9SPHN</name>
<dbReference type="RefSeq" id="WP_284054367.1">
    <property type="nucleotide sequence ID" value="NZ_JAGRQC010000003.1"/>
</dbReference>
<feature type="domain" description="Anti-sigma-28 factor FlgM C-terminal" evidence="10">
    <location>
        <begin position="30"/>
        <end position="71"/>
    </location>
</feature>
<keyword evidence="3" id="KW-0678">Repressor</keyword>
<reference evidence="11" key="1">
    <citation type="submission" date="2021-04" db="EMBL/GenBank/DDBJ databases">
        <title>Ouciella asimina sp. nov., isolated from the surface seawater in the hydrothermal field of Okinawa Trough.</title>
        <authorList>
            <person name="Shuang W."/>
        </authorList>
    </citation>
    <scope>NUCLEOTIDE SEQUENCE</scope>
    <source>
        <strain evidence="11">LXI357</strain>
    </source>
</reference>
<proteinExistence type="inferred from homology"/>
<keyword evidence="5" id="KW-0805">Transcription regulation</keyword>
<evidence type="ECO:0000256" key="4">
    <source>
        <dbReference type="ARBA" id="ARBA00022795"/>
    </source>
</evidence>
<keyword evidence="11" id="KW-0282">Flagellum</keyword>
<protein>
    <recommendedName>
        <fullName evidence="2">Negative regulator of flagellin synthesis</fullName>
    </recommendedName>
    <alternativeName>
        <fullName evidence="8">Anti-sigma-28 factor</fullName>
    </alternativeName>
</protein>
<organism evidence="11 12">
    <name type="scientific">Stakelama marina</name>
    <dbReference type="NCBI Taxonomy" id="2826939"/>
    <lineage>
        <taxon>Bacteria</taxon>
        <taxon>Pseudomonadati</taxon>
        <taxon>Pseudomonadota</taxon>
        <taxon>Alphaproteobacteria</taxon>
        <taxon>Sphingomonadales</taxon>
        <taxon>Sphingomonadaceae</taxon>
        <taxon>Stakelama</taxon>
    </lineage>
</organism>
<dbReference type="EMBL" id="JAGRQC010000003">
    <property type="protein sequence ID" value="MBR0553121.1"/>
    <property type="molecule type" value="Genomic_DNA"/>
</dbReference>
<evidence type="ECO:0000313" key="12">
    <source>
        <dbReference type="Proteomes" id="UP000676996"/>
    </source>
</evidence>
<sequence>MDRISSPVAPAARAQRPANAAAQRDTSGLAATSRSFAKSPPVDAGRVATLRAQVQQGSYRIDAKAVANRMLAMRKDWTSNDAS</sequence>
<gene>
    <name evidence="11" type="primary">flgM</name>
    <name evidence="11" type="ORF">J7S20_11440</name>
</gene>
<dbReference type="InterPro" id="IPR007412">
    <property type="entry name" value="FlgM"/>
</dbReference>
<dbReference type="NCBIfam" id="TIGR03824">
    <property type="entry name" value="FlgM_jcvi"/>
    <property type="match status" value="1"/>
</dbReference>
<keyword evidence="6" id="KW-0804">Transcription</keyword>
<accession>A0A8T4IF85</accession>
<feature type="region of interest" description="Disordered" evidence="9">
    <location>
        <begin position="1"/>
        <end position="44"/>
    </location>
</feature>
<evidence type="ECO:0000256" key="6">
    <source>
        <dbReference type="ARBA" id="ARBA00023163"/>
    </source>
</evidence>
<keyword evidence="11" id="KW-0969">Cilium</keyword>
<dbReference type="InterPro" id="IPR035890">
    <property type="entry name" value="Anti-sigma-28_factor_FlgM_sf"/>
</dbReference>
<evidence type="ECO:0000256" key="3">
    <source>
        <dbReference type="ARBA" id="ARBA00022491"/>
    </source>
</evidence>
<feature type="compositionally biased region" description="Polar residues" evidence="9">
    <location>
        <begin position="25"/>
        <end position="36"/>
    </location>
</feature>
<comment type="caution">
    <text evidence="11">The sequence shown here is derived from an EMBL/GenBank/DDBJ whole genome shotgun (WGS) entry which is preliminary data.</text>
</comment>
<evidence type="ECO:0000256" key="7">
    <source>
        <dbReference type="ARBA" id="ARBA00024739"/>
    </source>
</evidence>
<keyword evidence="12" id="KW-1185">Reference proteome</keyword>
<feature type="compositionally biased region" description="Low complexity" evidence="9">
    <location>
        <begin position="9"/>
        <end position="24"/>
    </location>
</feature>
<keyword evidence="4" id="KW-1005">Bacterial flagellum biogenesis</keyword>
<evidence type="ECO:0000313" key="11">
    <source>
        <dbReference type="EMBL" id="MBR0553121.1"/>
    </source>
</evidence>
<evidence type="ECO:0000256" key="5">
    <source>
        <dbReference type="ARBA" id="ARBA00023015"/>
    </source>
</evidence>
<dbReference type="InterPro" id="IPR031316">
    <property type="entry name" value="FlgM_C"/>
</dbReference>
<dbReference type="GO" id="GO:0045892">
    <property type="term" value="P:negative regulation of DNA-templated transcription"/>
    <property type="evidence" value="ECO:0007669"/>
    <property type="project" value="InterPro"/>
</dbReference>
<evidence type="ECO:0000256" key="2">
    <source>
        <dbReference type="ARBA" id="ARBA00017823"/>
    </source>
</evidence>
<comment type="similarity">
    <text evidence="1">Belongs to the FlgM family.</text>
</comment>
<keyword evidence="11" id="KW-0966">Cell projection</keyword>
<comment type="function">
    <text evidence="7">Responsible for the coupling of flagellin expression to flagellar assembly by preventing expression of the flagellin genes when a component of the middle class of proteins is defective. It negatively regulates flagellar genes by inhibiting the activity of FliA by directly binding to FliA.</text>
</comment>
<evidence type="ECO:0000259" key="10">
    <source>
        <dbReference type="Pfam" id="PF04316"/>
    </source>
</evidence>
<dbReference type="SUPFAM" id="SSF101498">
    <property type="entry name" value="Anti-sigma factor FlgM"/>
    <property type="match status" value="1"/>
</dbReference>
<dbReference type="Pfam" id="PF04316">
    <property type="entry name" value="FlgM"/>
    <property type="match status" value="1"/>
</dbReference>
<evidence type="ECO:0000256" key="9">
    <source>
        <dbReference type="SAM" id="MobiDB-lite"/>
    </source>
</evidence>
<evidence type="ECO:0000256" key="8">
    <source>
        <dbReference type="ARBA" id="ARBA00030117"/>
    </source>
</evidence>
<dbReference type="AlphaFoldDB" id="A0A8T4IF85"/>
<dbReference type="Proteomes" id="UP000676996">
    <property type="component" value="Unassembled WGS sequence"/>
</dbReference>
<dbReference type="GO" id="GO:0044781">
    <property type="term" value="P:bacterial-type flagellum organization"/>
    <property type="evidence" value="ECO:0007669"/>
    <property type="project" value="UniProtKB-KW"/>
</dbReference>
<evidence type="ECO:0000256" key="1">
    <source>
        <dbReference type="ARBA" id="ARBA00005322"/>
    </source>
</evidence>